<comment type="caution">
    <text evidence="2">The sequence shown here is derived from an EMBL/GenBank/DDBJ whole genome shotgun (WGS) entry which is preliminary data.</text>
</comment>
<gene>
    <name evidence="2" type="ORF">DSM107010_68970</name>
</gene>
<keyword evidence="3" id="KW-1185">Reference proteome</keyword>
<dbReference type="Proteomes" id="UP000282574">
    <property type="component" value="Unassembled WGS sequence"/>
</dbReference>
<evidence type="ECO:0000259" key="1">
    <source>
        <dbReference type="Pfam" id="PF13612"/>
    </source>
</evidence>
<accession>A0AB37U8D3</accession>
<dbReference type="Pfam" id="PF13612">
    <property type="entry name" value="DDE_Tnp_1_3"/>
    <property type="match status" value="1"/>
</dbReference>
<organism evidence="2 3">
    <name type="scientific">Chroococcidiopsis cubana SAG 39.79</name>
    <dbReference type="NCBI Taxonomy" id="388085"/>
    <lineage>
        <taxon>Bacteria</taxon>
        <taxon>Bacillati</taxon>
        <taxon>Cyanobacteriota</taxon>
        <taxon>Cyanophyceae</taxon>
        <taxon>Chroococcidiopsidales</taxon>
        <taxon>Chroococcidiopsidaceae</taxon>
        <taxon>Chroococcidiopsis</taxon>
    </lineage>
</organism>
<protein>
    <submittedName>
        <fullName evidence="2">Transposase</fullName>
    </submittedName>
</protein>
<dbReference type="NCBIfam" id="NF033520">
    <property type="entry name" value="transpos_IS982"/>
    <property type="match status" value="1"/>
</dbReference>
<evidence type="ECO:0000313" key="3">
    <source>
        <dbReference type="Proteomes" id="UP000282574"/>
    </source>
</evidence>
<dbReference type="AlphaFoldDB" id="A0AB37U8D3"/>
<sequence>MTILIAFHQSHYRNFKAFYVQQVSLHWHKEFPRLVSYNRFVEWIPSTLLPLSVYLYSCFGRCSGISLMDSTSVRVCHNRRIQQHRVFANLASRGKTSVDWFFGFKLHLVFNDCGELLNMTLTPGNTDERRPVFKLLRRLFGKVVADKGYISQTLFERLLRECGIQLLTKPRRNMRNRLMPLMDKLLSRKRAIVETIIDQLKNISQIEHSRHRSPLNFLVNLVCGLIAYCHQPKKPSLRLDGFFLPAA</sequence>
<name>A0AB37U8D3_9CYAN</name>
<dbReference type="EMBL" id="RSCK01000155">
    <property type="protein sequence ID" value="RUS99263.1"/>
    <property type="molecule type" value="Genomic_DNA"/>
</dbReference>
<feature type="domain" description="Transposase DDE" evidence="1">
    <location>
        <begin position="60"/>
        <end position="213"/>
    </location>
</feature>
<dbReference type="InterPro" id="IPR025668">
    <property type="entry name" value="Tnp_DDE_dom"/>
</dbReference>
<reference evidence="2 3" key="1">
    <citation type="journal article" date="2019" name="Genome Biol. Evol.">
        <title>Day and night: Metabolic profiles and evolutionary relationships of six axenic non-marine cyanobacteria.</title>
        <authorList>
            <person name="Will S.E."/>
            <person name="Henke P."/>
            <person name="Boedeker C."/>
            <person name="Huang S."/>
            <person name="Brinkmann H."/>
            <person name="Rohde M."/>
            <person name="Jarek M."/>
            <person name="Friedl T."/>
            <person name="Seufert S."/>
            <person name="Schumacher M."/>
            <person name="Overmann J."/>
            <person name="Neumann-Schaal M."/>
            <person name="Petersen J."/>
        </authorList>
    </citation>
    <scope>NUCLEOTIDE SEQUENCE [LARGE SCALE GENOMIC DNA]</scope>
    <source>
        <strain evidence="2 3">SAG 39.79</strain>
    </source>
</reference>
<proteinExistence type="predicted"/>
<evidence type="ECO:0000313" key="2">
    <source>
        <dbReference type="EMBL" id="RUS99263.1"/>
    </source>
</evidence>